<keyword evidence="2" id="KW-1185">Reference proteome</keyword>
<reference evidence="1 2" key="2">
    <citation type="submission" date="2017-02" db="EMBL/GenBank/DDBJ databases">
        <title>A genome survey and senescence transcriptome analysis in Lentinula edodes.</title>
        <authorList>
            <person name="Sakamoto Y."/>
            <person name="Nakade K."/>
            <person name="Sato S."/>
            <person name="Yoshida Y."/>
            <person name="Miyazaki K."/>
            <person name="Natsume S."/>
            <person name="Konno N."/>
        </authorList>
    </citation>
    <scope>NUCLEOTIDE SEQUENCE [LARGE SCALE GENOMIC DNA]</scope>
    <source>
        <strain evidence="1 2">NBRC 111202</strain>
    </source>
</reference>
<organism evidence="1 2">
    <name type="scientific">Lentinula edodes</name>
    <name type="common">Shiitake mushroom</name>
    <name type="synonym">Lentinus edodes</name>
    <dbReference type="NCBI Taxonomy" id="5353"/>
    <lineage>
        <taxon>Eukaryota</taxon>
        <taxon>Fungi</taxon>
        <taxon>Dikarya</taxon>
        <taxon>Basidiomycota</taxon>
        <taxon>Agaricomycotina</taxon>
        <taxon>Agaricomycetes</taxon>
        <taxon>Agaricomycetidae</taxon>
        <taxon>Agaricales</taxon>
        <taxon>Marasmiineae</taxon>
        <taxon>Omphalotaceae</taxon>
        <taxon>Lentinula</taxon>
    </lineage>
</organism>
<reference evidence="1 2" key="1">
    <citation type="submission" date="2016-08" db="EMBL/GenBank/DDBJ databases">
        <authorList>
            <consortium name="Lentinula edodes genome sequencing consortium"/>
            <person name="Sakamoto Y."/>
            <person name="Nakade K."/>
            <person name="Sato S."/>
            <person name="Yoshida Y."/>
            <person name="Miyazaki K."/>
            <person name="Natsume S."/>
            <person name="Konno N."/>
        </authorList>
    </citation>
    <scope>NUCLEOTIDE SEQUENCE [LARGE SCALE GENOMIC DNA]</scope>
    <source>
        <strain evidence="1 2">NBRC 111202</strain>
    </source>
</reference>
<accession>A0A1Q3EI80</accession>
<dbReference type="Proteomes" id="UP000188533">
    <property type="component" value="Unassembled WGS sequence"/>
</dbReference>
<comment type="caution">
    <text evidence="1">The sequence shown here is derived from an EMBL/GenBank/DDBJ whole genome shotgun (WGS) entry which is preliminary data.</text>
</comment>
<evidence type="ECO:0000313" key="2">
    <source>
        <dbReference type="Proteomes" id="UP000188533"/>
    </source>
</evidence>
<dbReference type="AlphaFoldDB" id="A0A1Q3EI80"/>
<proteinExistence type="predicted"/>
<evidence type="ECO:0000313" key="1">
    <source>
        <dbReference type="EMBL" id="GAW06885.1"/>
    </source>
</evidence>
<name>A0A1Q3EI80_LENED</name>
<protein>
    <submittedName>
        <fullName evidence="1">Uncharacterized protein</fullName>
    </submittedName>
</protein>
<gene>
    <name evidence="1" type="ORF">LENED_008840</name>
</gene>
<sequence>MESYDNGIGAKARKRMRLDLAATKRFLTHAGALPKSTLADEFLNDNLHNTSSNLTPKKAILDKTIQLMQEIYRAYLELKQIHRALARCEPGELHDTLTSLDVVVSGSSESQTDHTAFAGSAESNALCVEPIIHIERSEELRAQARDKNLSLSKLTEQLASIDLCPRSLKVPSSCSSLPPQLPPLPLFLMPPDLTTFKVDPLIIRVNELKHWLKAFKESSTFTSTSNSDRPGAVAPLTVDSAFLSATGLAPSSGTFQSSLSLGHNYGYSTPAEETAIAESDYGFASVSLEDTTQNRFPDSGTTHVGDSTEDDKYKVEAMYVQLKSIENRMKIISHKQNMLENLSTITAAPIVTPLPAQSSQANPSVLTRDALELVKRLNIETSQSFTGVQNQESDNPHSRTFDYEVKKMLIETLVKNKLHELSTFRRLKSRE</sequence>
<dbReference type="EMBL" id="BDGU01000361">
    <property type="protein sequence ID" value="GAW06885.1"/>
    <property type="molecule type" value="Genomic_DNA"/>
</dbReference>